<reference evidence="1" key="2">
    <citation type="submission" date="2021-09" db="EMBL/GenBank/DDBJ databases">
        <authorList>
            <person name="Gilroy R."/>
        </authorList>
    </citation>
    <scope>NUCLEOTIDE SEQUENCE</scope>
    <source>
        <strain evidence="1">USAMLcec12-2067</strain>
    </source>
</reference>
<dbReference type="Proteomes" id="UP000789325">
    <property type="component" value="Unassembled WGS sequence"/>
</dbReference>
<dbReference type="EMBL" id="DYZL01000200">
    <property type="protein sequence ID" value="HJH44070.1"/>
    <property type="molecule type" value="Genomic_DNA"/>
</dbReference>
<comment type="caution">
    <text evidence="1">The sequence shown here is derived from an EMBL/GenBank/DDBJ whole genome shotgun (WGS) entry which is preliminary data.</text>
</comment>
<organism evidence="1 2">
    <name type="scientific">Rubneribacter badeniensis</name>
    <dbReference type="NCBI Taxonomy" id="2070688"/>
    <lineage>
        <taxon>Bacteria</taxon>
        <taxon>Bacillati</taxon>
        <taxon>Actinomycetota</taxon>
        <taxon>Coriobacteriia</taxon>
        <taxon>Eggerthellales</taxon>
        <taxon>Eggerthellaceae</taxon>
        <taxon>Rubneribacter</taxon>
    </lineage>
</organism>
<sequence>MDQSNEQDEPRTYEVIISPTAFETMASIESKADRKRIDKVLRVLDTVPGIGRAYDPLYEAAKPEEPVLVAYAGHYGIYYDVSDEHDEVHIYYIEDQRRDPLSRFKARP</sequence>
<dbReference type="AlphaFoldDB" id="A0A9D3AD61"/>
<accession>A0A9D3AD61</accession>
<reference evidence="1" key="1">
    <citation type="journal article" date="2021" name="PeerJ">
        <title>Extensive microbial diversity within the chicken gut microbiome revealed by metagenomics and culture.</title>
        <authorList>
            <person name="Gilroy R."/>
            <person name="Ravi A."/>
            <person name="Getino M."/>
            <person name="Pursley I."/>
            <person name="Horton D.L."/>
            <person name="Alikhan N.F."/>
            <person name="Baker D."/>
            <person name="Gharbi K."/>
            <person name="Hall N."/>
            <person name="Watson M."/>
            <person name="Adriaenssens E.M."/>
            <person name="Foster-Nyarko E."/>
            <person name="Jarju S."/>
            <person name="Secka A."/>
            <person name="Antonio M."/>
            <person name="Oren A."/>
            <person name="Chaudhuri R.R."/>
            <person name="La Ragione R."/>
            <person name="Hildebrand F."/>
            <person name="Pallen M.J."/>
        </authorList>
    </citation>
    <scope>NUCLEOTIDE SEQUENCE</scope>
    <source>
        <strain evidence="1">USAMLcec12-2067</strain>
    </source>
</reference>
<name>A0A9D3AD61_9ACTN</name>
<protein>
    <submittedName>
        <fullName evidence="1">Uncharacterized protein</fullName>
    </submittedName>
</protein>
<evidence type="ECO:0000313" key="2">
    <source>
        <dbReference type="Proteomes" id="UP000789325"/>
    </source>
</evidence>
<gene>
    <name evidence="1" type="ORF">K8V16_09805</name>
</gene>
<proteinExistence type="predicted"/>
<evidence type="ECO:0000313" key="1">
    <source>
        <dbReference type="EMBL" id="HJH44070.1"/>
    </source>
</evidence>